<comment type="caution">
    <text evidence="5">Lacks conserved residue(s) required for the propagation of feature annotation.</text>
</comment>
<dbReference type="NCBIfam" id="NF011100">
    <property type="entry name" value="PRK14527.1"/>
    <property type="match status" value="1"/>
</dbReference>
<comment type="subunit">
    <text evidence="5 7">Monomer.</text>
</comment>
<keyword evidence="5" id="KW-0963">Cytoplasm</keyword>
<reference evidence="10" key="1">
    <citation type="journal article" date="2023" name="Int. J. Syst. Evol. Microbiol.">
        <title>Mesoterricola silvestris gen. nov., sp. nov., Mesoterricola sediminis sp. nov., Geothrix oryzae sp. nov., Geothrix edaphica sp. nov., Geothrix rubra sp. nov., and Geothrix limicola sp. nov., six novel members of Acidobacteriota isolated from soils.</title>
        <authorList>
            <person name="Itoh H."/>
            <person name="Sugisawa Y."/>
            <person name="Mise K."/>
            <person name="Xu Z."/>
            <person name="Kuniyasu M."/>
            <person name="Ushijima N."/>
            <person name="Kawano K."/>
            <person name="Kobayashi E."/>
            <person name="Shiratori Y."/>
            <person name="Masuda Y."/>
            <person name="Senoo K."/>
        </authorList>
    </citation>
    <scope>NUCLEOTIDE SEQUENCE [LARGE SCALE GENOMIC DNA]</scope>
    <source>
        <strain evidence="10">Red222</strain>
    </source>
</reference>
<dbReference type="PRINTS" id="PR00094">
    <property type="entry name" value="ADENYLTKNASE"/>
</dbReference>
<evidence type="ECO:0000313" key="10">
    <source>
        <dbReference type="Proteomes" id="UP001242010"/>
    </source>
</evidence>
<evidence type="ECO:0000256" key="3">
    <source>
        <dbReference type="ARBA" id="ARBA00022741"/>
    </source>
</evidence>
<dbReference type="InterPro" id="IPR027417">
    <property type="entry name" value="P-loop_NTPase"/>
</dbReference>
<dbReference type="Gene3D" id="3.40.50.300">
    <property type="entry name" value="P-loop containing nucleotide triphosphate hydrolases"/>
    <property type="match status" value="1"/>
</dbReference>
<dbReference type="HAMAP" id="MF_00235">
    <property type="entry name" value="Adenylate_kinase_Adk"/>
    <property type="match status" value="1"/>
</dbReference>
<comment type="similarity">
    <text evidence="5 6">Belongs to the adenylate kinase family.</text>
</comment>
<keyword evidence="5" id="KW-0479">Metal-binding</keyword>
<evidence type="ECO:0000256" key="4">
    <source>
        <dbReference type="ARBA" id="ARBA00022777"/>
    </source>
</evidence>
<evidence type="ECO:0000313" key="9">
    <source>
        <dbReference type="EMBL" id="BDU70624.1"/>
    </source>
</evidence>
<dbReference type="Pfam" id="PF00406">
    <property type="entry name" value="ADK"/>
    <property type="match status" value="1"/>
</dbReference>
<dbReference type="GO" id="GO:0016301">
    <property type="term" value="F:kinase activity"/>
    <property type="evidence" value="ECO:0007669"/>
    <property type="project" value="UniProtKB-KW"/>
</dbReference>
<comment type="subcellular location">
    <subcellularLocation>
        <location evidence="5 7">Cytoplasm</location>
    </subcellularLocation>
</comment>
<keyword evidence="5 7" id="KW-0067">ATP-binding</keyword>
<feature type="binding site" evidence="5">
    <location>
        <position position="206"/>
    </location>
    <ligand>
        <name>ATP</name>
        <dbReference type="ChEBI" id="CHEBI:30616"/>
    </ligand>
</feature>
<feature type="binding site" evidence="5">
    <location>
        <begin position="143"/>
        <end position="144"/>
    </location>
    <ligand>
        <name>ATP</name>
        <dbReference type="ChEBI" id="CHEBI:30616"/>
    </ligand>
</feature>
<keyword evidence="10" id="KW-1185">Reference proteome</keyword>
<name>A0ABN6V450_9BACT</name>
<comment type="catalytic activity">
    <reaction evidence="5 7">
        <text>AMP + ATP = 2 ADP</text>
        <dbReference type="Rhea" id="RHEA:12973"/>
        <dbReference type="ChEBI" id="CHEBI:30616"/>
        <dbReference type="ChEBI" id="CHEBI:456215"/>
        <dbReference type="ChEBI" id="CHEBI:456216"/>
        <dbReference type="EC" id="2.7.4.3"/>
    </reaction>
</comment>
<feature type="binding site" evidence="5">
    <location>
        <position position="167"/>
    </location>
    <ligand>
        <name>AMP</name>
        <dbReference type="ChEBI" id="CHEBI:456215"/>
    </ligand>
</feature>
<dbReference type="InterPro" id="IPR036193">
    <property type="entry name" value="ADK_active_lid_dom_sf"/>
</dbReference>
<feature type="binding site" evidence="5">
    <location>
        <begin position="64"/>
        <end position="66"/>
    </location>
    <ligand>
        <name>AMP</name>
        <dbReference type="ChEBI" id="CHEBI:456215"/>
    </ligand>
</feature>
<dbReference type="InterPro" id="IPR000850">
    <property type="entry name" value="Adenylat/UMP-CMP_kin"/>
</dbReference>
<keyword evidence="2 5" id="KW-0545">Nucleotide biosynthesis</keyword>
<dbReference type="NCBIfam" id="TIGR01351">
    <property type="entry name" value="adk"/>
    <property type="match status" value="1"/>
</dbReference>
<feature type="domain" description="Adenylate kinase active site lid" evidence="8">
    <location>
        <begin position="132"/>
        <end position="169"/>
    </location>
</feature>
<keyword evidence="1 5" id="KW-0808">Transferase</keyword>
<dbReference type="CDD" id="cd01428">
    <property type="entry name" value="ADK"/>
    <property type="match status" value="1"/>
</dbReference>
<gene>
    <name evidence="5 9" type="primary">adk</name>
    <name evidence="9" type="ORF">GETHOR_27250</name>
</gene>
<organism evidence="9 10">
    <name type="scientific">Geothrix oryzae</name>
    <dbReference type="NCBI Taxonomy" id="2927975"/>
    <lineage>
        <taxon>Bacteria</taxon>
        <taxon>Pseudomonadati</taxon>
        <taxon>Acidobacteriota</taxon>
        <taxon>Holophagae</taxon>
        <taxon>Holophagales</taxon>
        <taxon>Holophagaceae</taxon>
        <taxon>Geothrix</taxon>
    </lineage>
</organism>
<feature type="binding site" evidence="5">
    <location>
        <position position="157"/>
    </location>
    <ligand>
        <name>Zn(2+)</name>
        <dbReference type="ChEBI" id="CHEBI:29105"/>
        <note>structural</note>
    </ligand>
</feature>
<feature type="binding site" evidence="5">
    <location>
        <begin position="90"/>
        <end position="93"/>
    </location>
    <ligand>
        <name>AMP</name>
        <dbReference type="ChEBI" id="CHEBI:456215"/>
    </ligand>
</feature>
<dbReference type="InterPro" id="IPR033690">
    <property type="entry name" value="Adenylat_kinase_CS"/>
</dbReference>
<protein>
    <recommendedName>
        <fullName evidence="5 7">Adenylate kinase</fullName>
        <shortName evidence="5">AK</shortName>
        <ecNumber evidence="5 7">2.7.4.3</ecNumber>
    </recommendedName>
    <alternativeName>
        <fullName evidence="5">ATP-AMP transphosphorylase</fullName>
    </alternativeName>
    <alternativeName>
        <fullName evidence="5">ATP:AMP phosphotransferase</fullName>
    </alternativeName>
    <alternativeName>
        <fullName evidence="5">Adenylate monophosphate kinase</fullName>
    </alternativeName>
</protein>
<dbReference type="SUPFAM" id="SSF57774">
    <property type="entry name" value="Microbial and mitochondrial ADK, insert 'zinc finger' domain"/>
    <property type="match status" value="1"/>
</dbReference>
<dbReference type="SUPFAM" id="SSF52540">
    <property type="entry name" value="P-loop containing nucleoside triphosphate hydrolases"/>
    <property type="match status" value="1"/>
</dbReference>
<feature type="binding site" evidence="5">
    <location>
        <position position="135"/>
    </location>
    <ligand>
        <name>Zn(2+)</name>
        <dbReference type="ChEBI" id="CHEBI:29105"/>
        <note>structural</note>
    </ligand>
</feature>
<feature type="binding site" evidence="5">
    <location>
        <position position="38"/>
    </location>
    <ligand>
        <name>AMP</name>
        <dbReference type="ChEBI" id="CHEBI:456215"/>
    </ligand>
</feature>
<accession>A0ABN6V450</accession>
<feature type="binding site" evidence="5">
    <location>
        <position position="132"/>
    </location>
    <ligand>
        <name>ATP</name>
        <dbReference type="ChEBI" id="CHEBI:30616"/>
    </ligand>
</feature>
<sequence>MSGNANIVANILLGAPGSGKGTQAKRLVETFSLTHLSTGDILRDAVSKGTEIGLRAKAIMAEGKLVDDDTVNGLVFARLLDETSDVLFDGYPRTLQQAQALEDFLSSKGMALGSVVLVDVPQEVLEARVVGRRVCSNNACGAIYHLESKPPKQAGVCDLCGSPLKHRSDDTAEAFQSRMGEFHSTFQPLLGFYKHRPNFRSVDGNRAPELVFESLRHVFGERA</sequence>
<evidence type="ECO:0000256" key="5">
    <source>
        <dbReference type="HAMAP-Rule" id="MF_00235"/>
    </source>
</evidence>
<dbReference type="RefSeq" id="WP_286354336.1">
    <property type="nucleotide sequence ID" value="NZ_AP027079.1"/>
</dbReference>
<feature type="binding site" evidence="5">
    <location>
        <begin position="17"/>
        <end position="22"/>
    </location>
    <ligand>
        <name>ATP</name>
        <dbReference type="ChEBI" id="CHEBI:30616"/>
    </ligand>
</feature>
<dbReference type="InterPro" id="IPR007862">
    <property type="entry name" value="Adenylate_kinase_lid-dom"/>
</dbReference>
<dbReference type="PROSITE" id="PS00113">
    <property type="entry name" value="ADENYLATE_KINASE"/>
    <property type="match status" value="1"/>
</dbReference>
<dbReference type="EC" id="2.7.4.3" evidence="5 7"/>
<dbReference type="Proteomes" id="UP001242010">
    <property type="component" value="Chromosome"/>
</dbReference>
<feature type="binding site" evidence="5">
    <location>
        <position position="43"/>
    </location>
    <ligand>
        <name>AMP</name>
        <dbReference type="ChEBI" id="CHEBI:456215"/>
    </ligand>
</feature>
<feature type="binding site" evidence="5">
    <location>
        <position position="178"/>
    </location>
    <ligand>
        <name>AMP</name>
        <dbReference type="ChEBI" id="CHEBI:456215"/>
    </ligand>
</feature>
<evidence type="ECO:0000256" key="1">
    <source>
        <dbReference type="ARBA" id="ARBA00022679"/>
    </source>
</evidence>
<dbReference type="PANTHER" id="PTHR23359">
    <property type="entry name" value="NUCLEOTIDE KINASE"/>
    <property type="match status" value="1"/>
</dbReference>
<comment type="domain">
    <text evidence="5">Consists of three domains, a large central CORE domain and two small peripheral domains, NMPbind and LID, which undergo movements during catalysis. The LID domain closes over the site of phosphoryl transfer upon ATP binding. Assembling and dissambling the active center during each catalytic cycle provides an effective means to prevent ATP hydrolysis. Some bacteria have evolved a zinc-coordinating structure that stabilizes the LID domain.</text>
</comment>
<evidence type="ECO:0000256" key="2">
    <source>
        <dbReference type="ARBA" id="ARBA00022727"/>
    </source>
</evidence>
<keyword evidence="5" id="KW-0862">Zinc</keyword>
<dbReference type="Pfam" id="PF05191">
    <property type="entry name" value="ADK_lid"/>
    <property type="match status" value="1"/>
</dbReference>
<evidence type="ECO:0000259" key="8">
    <source>
        <dbReference type="Pfam" id="PF05191"/>
    </source>
</evidence>
<feature type="binding site" evidence="5">
    <location>
        <position position="97"/>
    </location>
    <ligand>
        <name>AMP</name>
        <dbReference type="ChEBI" id="CHEBI:456215"/>
    </ligand>
</feature>
<proteinExistence type="inferred from homology"/>
<feature type="binding site" evidence="5">
    <location>
        <position position="160"/>
    </location>
    <ligand>
        <name>Zn(2+)</name>
        <dbReference type="ChEBI" id="CHEBI:29105"/>
        <note>structural</note>
    </ligand>
</feature>
<feature type="region of interest" description="NMP" evidence="5">
    <location>
        <begin position="37"/>
        <end position="66"/>
    </location>
</feature>
<evidence type="ECO:0000256" key="6">
    <source>
        <dbReference type="RuleBase" id="RU003330"/>
    </source>
</evidence>
<dbReference type="EMBL" id="AP027079">
    <property type="protein sequence ID" value="BDU70624.1"/>
    <property type="molecule type" value="Genomic_DNA"/>
</dbReference>
<keyword evidence="4 5" id="KW-0418">Kinase</keyword>
<dbReference type="InterPro" id="IPR006259">
    <property type="entry name" value="Adenyl_kin_sub"/>
</dbReference>
<evidence type="ECO:0000256" key="7">
    <source>
        <dbReference type="RuleBase" id="RU003331"/>
    </source>
</evidence>
<feature type="binding site" evidence="5">
    <location>
        <position position="140"/>
    </location>
    <ligand>
        <name>Zn(2+)</name>
        <dbReference type="ChEBI" id="CHEBI:29105"/>
        <note>structural</note>
    </ligand>
</feature>
<comment type="pathway">
    <text evidence="5">Purine metabolism; AMP biosynthesis via salvage pathway; AMP from ADP: step 1/1.</text>
</comment>
<keyword evidence="3 5" id="KW-0547">Nucleotide-binding</keyword>
<comment type="function">
    <text evidence="5">Catalyzes the reversible transfer of the terminal phosphate group between ATP and AMP. Plays an important role in cellular energy homeostasis and in adenine nucleotide metabolism.</text>
</comment>